<dbReference type="EMBL" id="AFRQ01000030">
    <property type="protein sequence ID" value="EGP47721.1"/>
    <property type="molecule type" value="Genomic_DNA"/>
</dbReference>
<sequence>MGRAGVAQCGAGDAFVWLDAALAVADRDAFRRPIFVPFADAFPVFR</sequence>
<dbReference type="Proteomes" id="UP000004853">
    <property type="component" value="Unassembled WGS sequence"/>
</dbReference>
<proteinExistence type="predicted"/>
<dbReference type="AlphaFoldDB" id="F7SWN0"/>
<evidence type="ECO:0000313" key="2">
    <source>
        <dbReference type="Proteomes" id="UP000004853"/>
    </source>
</evidence>
<protein>
    <submittedName>
        <fullName evidence="1">Uncharacterized protein</fullName>
    </submittedName>
</protein>
<accession>F7SWN0</accession>
<name>F7SWN0_9BURK</name>
<evidence type="ECO:0000313" key="1">
    <source>
        <dbReference type="EMBL" id="EGP47721.1"/>
    </source>
</evidence>
<dbReference type="HOGENOM" id="CLU_3178883_0_0_4"/>
<reference evidence="1 2" key="1">
    <citation type="submission" date="2011-06" db="EMBL/GenBank/DDBJ databases">
        <authorList>
            <person name="Bador J."/>
            <person name="Amoureux L."/>
            <person name="Neuwirth C."/>
        </authorList>
    </citation>
    <scope>NUCLEOTIDE SEQUENCE [LARGE SCALE GENOMIC DNA]</scope>
    <source>
        <strain evidence="1 2">AXX-A</strain>
    </source>
</reference>
<comment type="caution">
    <text evidence="1">The sequence shown here is derived from an EMBL/GenBank/DDBJ whole genome shotgun (WGS) entry which is preliminary data.</text>
</comment>
<organism evidence="1 2">
    <name type="scientific">Achromobacter insuavis AXX-A</name>
    <dbReference type="NCBI Taxonomy" id="1003200"/>
    <lineage>
        <taxon>Bacteria</taxon>
        <taxon>Pseudomonadati</taxon>
        <taxon>Pseudomonadota</taxon>
        <taxon>Betaproteobacteria</taxon>
        <taxon>Burkholderiales</taxon>
        <taxon>Alcaligenaceae</taxon>
        <taxon>Achromobacter</taxon>
    </lineage>
</organism>
<gene>
    <name evidence="1" type="ORF">AXXA_05388</name>
</gene>